<dbReference type="SUPFAM" id="SSF56112">
    <property type="entry name" value="Protein kinase-like (PK-like)"/>
    <property type="match status" value="1"/>
</dbReference>
<accession>A0A2G1QIS0</accession>
<dbReference type="OrthoDB" id="241498at2"/>
<evidence type="ECO:0000313" key="4">
    <source>
        <dbReference type="Proteomes" id="UP000221168"/>
    </source>
</evidence>
<dbReference type="GO" id="GO:0004413">
    <property type="term" value="F:homoserine kinase activity"/>
    <property type="evidence" value="ECO:0007669"/>
    <property type="project" value="TreeGrafter"/>
</dbReference>
<evidence type="ECO:0000313" key="3">
    <source>
        <dbReference type="EMBL" id="PHP65415.1"/>
    </source>
</evidence>
<dbReference type="EMBL" id="PDVP01000015">
    <property type="protein sequence ID" value="PHP65415.1"/>
    <property type="molecule type" value="Genomic_DNA"/>
</dbReference>
<dbReference type="InterPro" id="IPR002575">
    <property type="entry name" value="Aminoglycoside_PTrfase"/>
</dbReference>
<dbReference type="PANTHER" id="PTHR21064">
    <property type="entry name" value="AMINOGLYCOSIDE PHOSPHOTRANSFERASE DOMAIN-CONTAINING PROTEIN-RELATED"/>
    <property type="match status" value="1"/>
</dbReference>
<keyword evidence="4" id="KW-1185">Reference proteome</keyword>
<gene>
    <name evidence="3" type="ORF">CSC94_18820</name>
</gene>
<dbReference type="Gene3D" id="3.90.1200.10">
    <property type="match status" value="1"/>
</dbReference>
<name>A0A2G1QIS0_9HYPH</name>
<dbReference type="Gene3D" id="3.30.200.20">
    <property type="entry name" value="Phosphorylase Kinase, domain 1"/>
    <property type="match status" value="1"/>
</dbReference>
<dbReference type="InterPro" id="IPR011009">
    <property type="entry name" value="Kinase-like_dom_sf"/>
</dbReference>
<dbReference type="GO" id="GO:0009088">
    <property type="term" value="P:threonine biosynthetic process"/>
    <property type="evidence" value="ECO:0007669"/>
    <property type="project" value="TreeGrafter"/>
</dbReference>
<feature type="domain" description="Aminoglycoside phosphotransferase" evidence="2">
    <location>
        <begin position="24"/>
        <end position="256"/>
    </location>
</feature>
<comment type="similarity">
    <text evidence="1">Belongs to the pseudomonas-type ThrB family.</text>
</comment>
<dbReference type="InterPro" id="IPR050249">
    <property type="entry name" value="Pseudomonas-type_ThrB"/>
</dbReference>
<keyword evidence="3" id="KW-0808">Transferase</keyword>
<evidence type="ECO:0000256" key="1">
    <source>
        <dbReference type="ARBA" id="ARBA00038240"/>
    </source>
</evidence>
<comment type="caution">
    <text evidence="3">The sequence shown here is derived from an EMBL/GenBank/DDBJ whole genome shotgun (WGS) entry which is preliminary data.</text>
</comment>
<dbReference type="RefSeq" id="WP_099307929.1">
    <property type="nucleotide sequence ID" value="NZ_PDVP01000015.1"/>
</dbReference>
<reference evidence="3 4" key="1">
    <citation type="submission" date="2017-10" db="EMBL/GenBank/DDBJ databases">
        <title>Sedimentibacterium mangrovi gen. nov., sp. nov., a novel member of family Phyllobacteriacea isolated from mangrove sediment.</title>
        <authorList>
            <person name="Liao H."/>
            <person name="Tian Y."/>
        </authorList>
    </citation>
    <scope>NUCLEOTIDE SEQUENCE [LARGE SCALE GENOMIC DNA]</scope>
    <source>
        <strain evidence="3 4">X9-2-2</strain>
    </source>
</reference>
<protein>
    <submittedName>
        <fullName evidence="3">Homoserine kinase</fullName>
    </submittedName>
</protein>
<proteinExistence type="inferred from homology"/>
<dbReference type="PANTHER" id="PTHR21064:SF6">
    <property type="entry name" value="AMINOGLYCOSIDE PHOSPHOTRANSFERASE DOMAIN-CONTAINING PROTEIN"/>
    <property type="match status" value="1"/>
</dbReference>
<dbReference type="Pfam" id="PF01636">
    <property type="entry name" value="APH"/>
    <property type="match status" value="1"/>
</dbReference>
<dbReference type="AlphaFoldDB" id="A0A2G1QIS0"/>
<evidence type="ECO:0000259" key="2">
    <source>
        <dbReference type="Pfam" id="PF01636"/>
    </source>
</evidence>
<sequence>MPELVRQALAAWGLQHCPTTLIAERENQVFRVETPDRPLVLRLHRLGYRSQAELTSELDWMAELTRSGVPVPQPIPTRAGARCVEVKGQLVDMLTFLDAQPLMANGQWNAAADPTDCARHIGGTLAHLHDLSDNWQKPEGFTRPHWDAAGLIGSSPLWDRFWENPDLTAEQVKLFVEFKDRAARDLATLGADPDYGLIHADAVPENVLVAKDAVYLIDFDDGGFGYRLFDLATTTNRFDRHDPSGATSQTFLSGYLSTRPLDITALPLFRALRAMTYVGWVISRLNEPGSPARSTRFIAEAEARALAYLDSIQGKPA</sequence>
<keyword evidence="3" id="KW-0418">Kinase</keyword>
<dbReference type="Proteomes" id="UP000221168">
    <property type="component" value="Unassembled WGS sequence"/>
</dbReference>
<organism evidence="3 4">
    <name type="scientific">Zhengella mangrovi</name>
    <dbReference type="NCBI Taxonomy" id="1982044"/>
    <lineage>
        <taxon>Bacteria</taxon>
        <taxon>Pseudomonadati</taxon>
        <taxon>Pseudomonadota</taxon>
        <taxon>Alphaproteobacteria</taxon>
        <taxon>Hyphomicrobiales</taxon>
        <taxon>Notoacmeibacteraceae</taxon>
        <taxon>Zhengella</taxon>
    </lineage>
</organism>